<organism evidence="2">
    <name type="scientific">viral metagenome</name>
    <dbReference type="NCBI Taxonomy" id="1070528"/>
    <lineage>
        <taxon>unclassified sequences</taxon>
        <taxon>metagenomes</taxon>
        <taxon>organismal metagenomes</taxon>
    </lineage>
</organism>
<accession>A0A6C0HIQ4</accession>
<sequence>MEFPKLIEQQTGQYLFRTLQQCHEFRVSRYSFFFNAIILIVFLGSVTLILYLCRTQKKTPEEKRNQSIKDQKYVLEKIRGLQYQRDLHFLQK</sequence>
<keyword evidence="1" id="KW-0812">Transmembrane</keyword>
<keyword evidence="1" id="KW-0472">Membrane</keyword>
<evidence type="ECO:0000256" key="1">
    <source>
        <dbReference type="SAM" id="Phobius"/>
    </source>
</evidence>
<reference evidence="2" key="1">
    <citation type="journal article" date="2020" name="Nature">
        <title>Giant virus diversity and host interactions through global metagenomics.</title>
        <authorList>
            <person name="Schulz F."/>
            <person name="Roux S."/>
            <person name="Paez-Espino D."/>
            <person name="Jungbluth S."/>
            <person name="Walsh D.A."/>
            <person name="Denef V.J."/>
            <person name="McMahon K.D."/>
            <person name="Konstantinidis K.T."/>
            <person name="Eloe-Fadrosh E.A."/>
            <person name="Kyrpides N.C."/>
            <person name="Woyke T."/>
        </authorList>
    </citation>
    <scope>NUCLEOTIDE SEQUENCE</scope>
    <source>
        <strain evidence="2">GVMAG-M-3300023184-120</strain>
    </source>
</reference>
<feature type="transmembrane region" description="Helical" evidence="1">
    <location>
        <begin position="32"/>
        <end position="53"/>
    </location>
</feature>
<protein>
    <submittedName>
        <fullName evidence="2">Uncharacterized protein</fullName>
    </submittedName>
</protein>
<keyword evidence="1" id="KW-1133">Transmembrane helix</keyword>
<proteinExistence type="predicted"/>
<evidence type="ECO:0000313" key="2">
    <source>
        <dbReference type="EMBL" id="QHT80379.1"/>
    </source>
</evidence>
<name>A0A6C0HIQ4_9ZZZZ</name>
<dbReference type="EMBL" id="MN739968">
    <property type="protein sequence ID" value="QHT80379.1"/>
    <property type="molecule type" value="Genomic_DNA"/>
</dbReference>
<dbReference type="AlphaFoldDB" id="A0A6C0HIQ4"/>